<dbReference type="SUPFAM" id="SSF143880">
    <property type="entry name" value="NE0471 N-terminal domain-like"/>
    <property type="match status" value="1"/>
</dbReference>
<gene>
    <name evidence="1" type="ORF">DSOUD_1560</name>
</gene>
<sequence>MHQEGVSVMPTITVVRVIPRENYHLEIEFSTGEVRLFDVRPYLDKGVFRQLKDQALFERAYVACDTVCWPNDLDIAPETLYVKSVPSSSAVHEKPENYEKHS</sequence>
<evidence type="ECO:0008006" key="3">
    <source>
        <dbReference type="Google" id="ProtNLM"/>
    </source>
</evidence>
<reference evidence="1 2" key="1">
    <citation type="submission" date="2015-07" db="EMBL/GenBank/DDBJ databases">
        <title>Isolation and Genomic Characterization of a Novel Halophilic Metal-Reducing Deltaproteobacterium from the Deep Subsurface.</title>
        <authorList>
            <person name="Badalamenti J.P."/>
            <person name="Summers Z.M."/>
            <person name="Gralnick J.A."/>
            <person name="Bond D.R."/>
        </authorList>
    </citation>
    <scope>NUCLEOTIDE SEQUENCE [LARGE SCALE GENOMIC DNA]</scope>
    <source>
        <strain evidence="1 2">WTL</strain>
    </source>
</reference>
<proteinExistence type="predicted"/>
<evidence type="ECO:0000313" key="1">
    <source>
        <dbReference type="EMBL" id="ALC16339.1"/>
    </source>
</evidence>
<dbReference type="PATRIC" id="fig|1603606.3.peg.1699"/>
<dbReference type="InterPro" id="IPR018841">
    <property type="entry name" value="DUF2442"/>
</dbReference>
<dbReference type="Pfam" id="PF10387">
    <property type="entry name" value="DUF2442"/>
    <property type="match status" value="1"/>
</dbReference>
<dbReference type="AlphaFoldDB" id="A0A0M3QFJ5"/>
<accession>A0A0M3QFJ5</accession>
<name>A0A0M3QFJ5_9BACT</name>
<evidence type="ECO:0000313" key="2">
    <source>
        <dbReference type="Proteomes" id="UP000057158"/>
    </source>
</evidence>
<dbReference type="STRING" id="1603606.DSOUD_1560"/>
<dbReference type="EMBL" id="CP010802">
    <property type="protein sequence ID" value="ALC16339.1"/>
    <property type="molecule type" value="Genomic_DNA"/>
</dbReference>
<protein>
    <recommendedName>
        <fullName evidence="3">DUF2442 domain-containing protein</fullName>
    </recommendedName>
</protein>
<dbReference type="InterPro" id="IPR036782">
    <property type="entry name" value="NE0471-like_N"/>
</dbReference>
<dbReference type="Proteomes" id="UP000057158">
    <property type="component" value="Chromosome"/>
</dbReference>
<keyword evidence="2" id="KW-1185">Reference proteome</keyword>
<dbReference type="Gene3D" id="3.30.2020.10">
    <property type="entry name" value="NE0471-like N-terminal domain"/>
    <property type="match status" value="1"/>
</dbReference>
<organism evidence="1 2">
    <name type="scientific">Desulfuromonas soudanensis</name>
    <dbReference type="NCBI Taxonomy" id="1603606"/>
    <lineage>
        <taxon>Bacteria</taxon>
        <taxon>Pseudomonadati</taxon>
        <taxon>Thermodesulfobacteriota</taxon>
        <taxon>Desulfuromonadia</taxon>
        <taxon>Desulfuromonadales</taxon>
        <taxon>Desulfuromonadaceae</taxon>
        <taxon>Desulfuromonas</taxon>
    </lineage>
</organism>
<dbReference type="KEGG" id="des:DSOUD_1560"/>